<keyword evidence="3" id="KW-1185">Reference proteome</keyword>
<sequence>MFERSETEKNPSACPKQDLWAEMKGQKSENRYEKDSPSSPHHTAPLTTWSGNLREFRDCERAYVLAQTIVEFKHACFLSDVGQVNGTGHSNVE</sequence>
<feature type="region of interest" description="Disordered" evidence="1">
    <location>
        <begin position="25"/>
        <end position="47"/>
    </location>
</feature>
<evidence type="ECO:0000313" key="3">
    <source>
        <dbReference type="Proteomes" id="UP000835052"/>
    </source>
</evidence>
<feature type="compositionally biased region" description="Basic and acidic residues" evidence="1">
    <location>
        <begin position="25"/>
        <end position="36"/>
    </location>
</feature>
<accession>A0A8S1H503</accession>
<comment type="caution">
    <text evidence="2">The sequence shown here is derived from an EMBL/GenBank/DDBJ whole genome shotgun (WGS) entry which is preliminary data.</text>
</comment>
<dbReference type="EMBL" id="CAJGYM010000016">
    <property type="protein sequence ID" value="CAD6190471.1"/>
    <property type="molecule type" value="Genomic_DNA"/>
</dbReference>
<dbReference type="AlphaFoldDB" id="A0A8S1H503"/>
<evidence type="ECO:0000313" key="2">
    <source>
        <dbReference type="EMBL" id="CAD6190471.1"/>
    </source>
</evidence>
<dbReference type="Proteomes" id="UP000835052">
    <property type="component" value="Unassembled WGS sequence"/>
</dbReference>
<reference evidence="2" key="1">
    <citation type="submission" date="2020-10" db="EMBL/GenBank/DDBJ databases">
        <authorList>
            <person name="Kikuchi T."/>
        </authorList>
    </citation>
    <scope>NUCLEOTIDE SEQUENCE</scope>
    <source>
        <strain evidence="2">NKZ352</strain>
    </source>
</reference>
<organism evidence="2 3">
    <name type="scientific">Caenorhabditis auriculariae</name>
    <dbReference type="NCBI Taxonomy" id="2777116"/>
    <lineage>
        <taxon>Eukaryota</taxon>
        <taxon>Metazoa</taxon>
        <taxon>Ecdysozoa</taxon>
        <taxon>Nematoda</taxon>
        <taxon>Chromadorea</taxon>
        <taxon>Rhabditida</taxon>
        <taxon>Rhabditina</taxon>
        <taxon>Rhabditomorpha</taxon>
        <taxon>Rhabditoidea</taxon>
        <taxon>Rhabditidae</taxon>
        <taxon>Peloderinae</taxon>
        <taxon>Caenorhabditis</taxon>
    </lineage>
</organism>
<proteinExistence type="predicted"/>
<evidence type="ECO:0000256" key="1">
    <source>
        <dbReference type="SAM" id="MobiDB-lite"/>
    </source>
</evidence>
<feature type="compositionally biased region" description="Polar residues" evidence="1">
    <location>
        <begin position="37"/>
        <end position="47"/>
    </location>
</feature>
<feature type="region of interest" description="Disordered" evidence="1">
    <location>
        <begin position="1"/>
        <end position="20"/>
    </location>
</feature>
<protein>
    <submittedName>
        <fullName evidence="2">Uncharacterized protein</fullName>
    </submittedName>
</protein>
<name>A0A8S1H503_9PELO</name>
<gene>
    <name evidence="2" type="ORF">CAUJ_LOCUS6390</name>
</gene>